<evidence type="ECO:0008006" key="4">
    <source>
        <dbReference type="Google" id="ProtNLM"/>
    </source>
</evidence>
<dbReference type="Gene3D" id="2.70.220.10">
    <property type="entry name" value="Ganglioside GM2 activator"/>
    <property type="match status" value="1"/>
</dbReference>
<gene>
    <name evidence="3" type="primary">101892237</name>
</gene>
<dbReference type="PANTHER" id="PTHR20898">
    <property type="entry name" value="DAEDALUS ON 3-RELATED-RELATED"/>
    <property type="match status" value="1"/>
</dbReference>
<dbReference type="VEuPathDB" id="VectorBase:MDOA004216"/>
<dbReference type="PANTHER" id="PTHR20898:SF0">
    <property type="entry name" value="DAEDALUS ON 3-RELATED"/>
    <property type="match status" value="1"/>
</dbReference>
<dbReference type="VEuPathDB" id="VectorBase:MDOA011922"/>
<evidence type="ECO:0000313" key="3">
    <source>
        <dbReference type="EnsemblMetazoa" id="MDOA011922-PA"/>
    </source>
</evidence>
<feature type="chain" id="PRO_5014271565" description="MD-2-related lipid-recognition domain-containing protein" evidence="2">
    <location>
        <begin position="20"/>
        <end position="174"/>
    </location>
</feature>
<dbReference type="EnsemblMetazoa" id="MDOA011922-RA">
    <property type="protein sequence ID" value="MDOA011922-PA"/>
    <property type="gene ID" value="MDOA011922"/>
</dbReference>
<name>A0A1I8MEZ2_MUSDO</name>
<reference evidence="3" key="1">
    <citation type="submission" date="2020-05" db="UniProtKB">
        <authorList>
            <consortium name="EnsemblMetazoa"/>
        </authorList>
    </citation>
    <scope>IDENTIFICATION</scope>
    <source>
        <strain evidence="3">Aabys</strain>
    </source>
</reference>
<dbReference type="SMART" id="SM00697">
    <property type="entry name" value="DM8"/>
    <property type="match status" value="1"/>
</dbReference>
<evidence type="ECO:0000256" key="2">
    <source>
        <dbReference type="SAM" id="SignalP"/>
    </source>
</evidence>
<evidence type="ECO:0000256" key="1">
    <source>
        <dbReference type="ARBA" id="ARBA00022729"/>
    </source>
</evidence>
<dbReference type="VEuPathDB" id="VectorBase:MDOMA2_012119"/>
<accession>A0A1I8MEZ2</accession>
<protein>
    <recommendedName>
        <fullName evidence="4">MD-2-related lipid-recognition domain-containing protein</fullName>
    </recommendedName>
</protein>
<organism evidence="3">
    <name type="scientific">Musca domestica</name>
    <name type="common">House fly</name>
    <dbReference type="NCBI Taxonomy" id="7370"/>
    <lineage>
        <taxon>Eukaryota</taxon>
        <taxon>Metazoa</taxon>
        <taxon>Ecdysozoa</taxon>
        <taxon>Arthropoda</taxon>
        <taxon>Hexapoda</taxon>
        <taxon>Insecta</taxon>
        <taxon>Pterygota</taxon>
        <taxon>Neoptera</taxon>
        <taxon>Endopterygota</taxon>
        <taxon>Diptera</taxon>
        <taxon>Brachycera</taxon>
        <taxon>Muscomorpha</taxon>
        <taxon>Muscoidea</taxon>
        <taxon>Muscidae</taxon>
        <taxon>Musca</taxon>
    </lineage>
</organism>
<dbReference type="Pfam" id="PF06477">
    <property type="entry name" value="DUF1091"/>
    <property type="match status" value="1"/>
</dbReference>
<dbReference type="AlphaFoldDB" id="A0A1I8MEZ2"/>
<dbReference type="InterPro" id="IPR036846">
    <property type="entry name" value="GM2-AP_sf"/>
</dbReference>
<keyword evidence="1 2" id="KW-0732">Signal</keyword>
<proteinExistence type="predicted"/>
<dbReference type="InterPro" id="IPR010512">
    <property type="entry name" value="DUF1091"/>
</dbReference>
<dbReference type="EnsemblMetazoa" id="MDOA004216-RA">
    <property type="protein sequence ID" value="MDOA004216-PA"/>
    <property type="gene ID" value="MDOA004216"/>
</dbReference>
<feature type="signal peptide" evidence="2">
    <location>
        <begin position="1"/>
        <end position="19"/>
    </location>
</feature>
<sequence>MKYIVAGLIFAVSLEPITARFMNFTAINATFNEKYMSGIRSWIDQGLVNIEMTTVQTLNYGMRASTSIQMKLENSRKYQTLFAYDIDICKLLGGMKDSILRNWFRNILKYSNLMENCPVVPDKYVIRNMRLESNNIPPFLRPGDYRFTVMNYFGKKKTKTFDMVCRLNVEMKIF</sequence>